<dbReference type="InterPro" id="IPR022603">
    <property type="entry name" value="DUF3152"/>
</dbReference>
<dbReference type="RefSeq" id="WP_052023168.1">
    <property type="nucleotide sequence ID" value="NZ_AXCW01000284.1"/>
</dbReference>
<dbReference type="SUPFAM" id="SSF55486">
    <property type="entry name" value="Metalloproteases ('zincins'), catalytic domain"/>
    <property type="match status" value="1"/>
</dbReference>
<evidence type="ECO:0000259" key="2">
    <source>
        <dbReference type="Pfam" id="PF11350"/>
    </source>
</evidence>
<sequence>MIAAGALALMGGTGAAALVDTLAGPGAGALVVAPTDAVEMQRPASGGEAASRTESATGGVPSPSPGLPLPEPAAPALPAPPPAAPAEVEPTLPDGMTPADVAAGLLTLAMPASAGGDLAVVPGSEPAPQPDGRVVRVRVEVEAGLDVEGAAFARMVMDTLNDPRSWGAEGEASFARTDGDAEVRVVLAAPAKVDEMCAPLRTAGIYSCASGGAAVLNHMRWVQGTEEFADLTQYRQYLVNHEVGHLLGRRHVGCPGAGQVAPVMQQQTVQVAPCLPNGWPFPDAPVG</sequence>
<dbReference type="Pfam" id="PF11350">
    <property type="entry name" value="DUF3152"/>
    <property type="match status" value="1"/>
</dbReference>
<evidence type="ECO:0000313" key="4">
    <source>
        <dbReference type="Proteomes" id="UP000019753"/>
    </source>
</evidence>
<comment type="caution">
    <text evidence="3">The sequence shown here is derived from an EMBL/GenBank/DDBJ whole genome shotgun (WGS) entry which is preliminary data.</text>
</comment>
<feature type="compositionally biased region" description="Pro residues" evidence="1">
    <location>
        <begin position="62"/>
        <end position="84"/>
    </location>
</feature>
<proteinExistence type="predicted"/>
<gene>
    <name evidence="3" type="ORF">N866_10310</name>
</gene>
<evidence type="ECO:0000313" key="3">
    <source>
        <dbReference type="EMBL" id="EYR62257.1"/>
    </source>
</evidence>
<accession>A0A021VT54</accession>
<organism evidence="3 4">
    <name type="scientific">Actinotalea ferrariae CF5-4</name>
    <dbReference type="NCBI Taxonomy" id="948458"/>
    <lineage>
        <taxon>Bacteria</taxon>
        <taxon>Bacillati</taxon>
        <taxon>Actinomycetota</taxon>
        <taxon>Actinomycetes</taxon>
        <taxon>Micrococcales</taxon>
        <taxon>Cellulomonadaceae</taxon>
        <taxon>Actinotalea</taxon>
    </lineage>
</organism>
<feature type="region of interest" description="Disordered" evidence="1">
    <location>
        <begin position="41"/>
        <end position="97"/>
    </location>
</feature>
<keyword evidence="4" id="KW-1185">Reference proteome</keyword>
<dbReference type="EMBL" id="AXCW01000284">
    <property type="protein sequence ID" value="EYR62257.1"/>
    <property type="molecule type" value="Genomic_DNA"/>
</dbReference>
<dbReference type="Proteomes" id="UP000019753">
    <property type="component" value="Unassembled WGS sequence"/>
</dbReference>
<dbReference type="AlphaFoldDB" id="A0A021VT54"/>
<evidence type="ECO:0000256" key="1">
    <source>
        <dbReference type="SAM" id="MobiDB-lite"/>
    </source>
</evidence>
<protein>
    <recommendedName>
        <fullName evidence="2">DUF3152 domain-containing protein</fullName>
    </recommendedName>
</protein>
<feature type="domain" description="DUF3152" evidence="2">
    <location>
        <begin position="112"/>
        <end position="271"/>
    </location>
</feature>
<name>A0A021VT54_9CELL</name>
<reference evidence="3 4" key="1">
    <citation type="submission" date="2014-01" db="EMBL/GenBank/DDBJ databases">
        <title>Actinotalea ferrariae CF5-4.</title>
        <authorList>
            <person name="Chen F."/>
            <person name="Li Y."/>
            <person name="Wang G."/>
        </authorList>
    </citation>
    <scope>NUCLEOTIDE SEQUENCE [LARGE SCALE GENOMIC DNA]</scope>
    <source>
        <strain evidence="3 4">CF5-4</strain>
    </source>
</reference>